<comment type="caution">
    <text evidence="1">The sequence shown here is derived from an EMBL/GenBank/DDBJ whole genome shotgun (WGS) entry which is preliminary data.</text>
</comment>
<name>A0ABU1K7K8_9FLAO</name>
<gene>
    <name evidence="1" type="ORF">GGR31_002282</name>
</gene>
<reference evidence="1 2" key="1">
    <citation type="submission" date="2023-07" db="EMBL/GenBank/DDBJ databases">
        <title>Genomic Encyclopedia of Type Strains, Phase IV (KMG-IV): sequencing the most valuable type-strain genomes for metagenomic binning, comparative biology and taxonomic classification.</title>
        <authorList>
            <person name="Goeker M."/>
        </authorList>
    </citation>
    <scope>NUCLEOTIDE SEQUENCE [LARGE SCALE GENOMIC DNA]</scope>
    <source>
        <strain evidence="1 2">DSM 102814</strain>
    </source>
</reference>
<protein>
    <submittedName>
        <fullName evidence="1">Uncharacterized protein</fullName>
    </submittedName>
</protein>
<dbReference type="Proteomes" id="UP001257659">
    <property type="component" value="Unassembled WGS sequence"/>
</dbReference>
<proteinExistence type="predicted"/>
<evidence type="ECO:0000313" key="1">
    <source>
        <dbReference type="EMBL" id="MDR6301612.1"/>
    </source>
</evidence>
<organism evidence="1 2">
    <name type="scientific">Mesonia maritima</name>
    <dbReference type="NCBI Taxonomy" id="1793873"/>
    <lineage>
        <taxon>Bacteria</taxon>
        <taxon>Pseudomonadati</taxon>
        <taxon>Bacteroidota</taxon>
        <taxon>Flavobacteriia</taxon>
        <taxon>Flavobacteriales</taxon>
        <taxon>Flavobacteriaceae</taxon>
        <taxon>Mesonia</taxon>
    </lineage>
</organism>
<evidence type="ECO:0000313" key="2">
    <source>
        <dbReference type="Proteomes" id="UP001257659"/>
    </source>
</evidence>
<dbReference type="EMBL" id="JAVDQA010000007">
    <property type="protein sequence ID" value="MDR6301612.1"/>
    <property type="molecule type" value="Genomic_DNA"/>
</dbReference>
<accession>A0ABU1K7K8</accession>
<keyword evidence="2" id="KW-1185">Reference proteome</keyword>
<sequence>MKNRILAICSAPAAIPPNPKIADIIAITKKITIHRNILR</sequence>